<sequence>MTVRNSVTPRAAGEVSHYDIETDVLVVGYGAAGASAAFEAAHAGARVLVLERCGGAGGASAMSGGEIYLGGGTPIQVACGFDDTPEAMAAFLKAALGAGADAAKIDEYSAGSVEHFHWLVDRGVPFKPSMWDVPTWVPPTDDGLMWLGENSWPFTELAHPAPRGHRPTANDFGGKLLMECLSSAAESAGAGALFDTQVSTLIADEGGSVVGAVARQYGKEITFRVHRGIVLTTGGFVDNDDMLAAHAPQLLGHTKVSAGTDDGSGIRMAQSLGAAVRHMSAGQVGMSLIPGLAARGMVVNALGRRFVNEDTYPGRIGQHALYRQNMGGSWAGDDTAVWVIVDEEGFEEVPEPQRWGVRPTHVAETPAELEELTGLPAGSLTATITRYNEFACRGTDLDHHKSARWLRALTPPLAAVDVRAGVRPPSEAGDRRGTGASVFTLGGLHTDLDGHVLDLDGRPIPGLYAAGRAANGLHGFGYISGTSLGDSTFFGRRAGTAAARRA</sequence>
<evidence type="ECO:0000313" key="6">
    <source>
        <dbReference type="EMBL" id="MTE13208.1"/>
    </source>
</evidence>
<dbReference type="NCBIfam" id="NF005510">
    <property type="entry name" value="PRK07121.1-3"/>
    <property type="match status" value="1"/>
</dbReference>
<accession>A0A6I3KWG0</accession>
<dbReference type="Gene3D" id="3.50.50.60">
    <property type="entry name" value="FAD/NAD(P)-binding domain"/>
    <property type="match status" value="1"/>
</dbReference>
<name>A0A6I3KWG0_9NOCA</name>
<dbReference type="InterPro" id="IPR027477">
    <property type="entry name" value="Succ_DH/fumarate_Rdtase_cat_sf"/>
</dbReference>
<dbReference type="SUPFAM" id="SSF56425">
    <property type="entry name" value="Succinate dehydrogenase/fumarate reductase flavoprotein, catalytic domain"/>
    <property type="match status" value="1"/>
</dbReference>
<dbReference type="RefSeq" id="WP_154787628.1">
    <property type="nucleotide sequence ID" value="NZ_WMBB01000004.1"/>
</dbReference>
<keyword evidence="4" id="KW-0560">Oxidoreductase</keyword>
<protein>
    <submittedName>
        <fullName evidence="6">FAD-dependent oxidoreductase</fullName>
    </submittedName>
</protein>
<evidence type="ECO:0000259" key="5">
    <source>
        <dbReference type="Pfam" id="PF00890"/>
    </source>
</evidence>
<proteinExistence type="predicted"/>
<keyword evidence="2" id="KW-0285">Flavoprotein</keyword>
<organism evidence="6 7">
    <name type="scientific">Nocardia aurantiaca</name>
    <dbReference type="NCBI Taxonomy" id="2675850"/>
    <lineage>
        <taxon>Bacteria</taxon>
        <taxon>Bacillati</taxon>
        <taxon>Actinomycetota</taxon>
        <taxon>Actinomycetes</taxon>
        <taxon>Mycobacteriales</taxon>
        <taxon>Nocardiaceae</taxon>
        <taxon>Nocardia</taxon>
    </lineage>
</organism>
<keyword evidence="3" id="KW-0274">FAD</keyword>
<dbReference type="SUPFAM" id="SSF51905">
    <property type="entry name" value="FAD/NAD(P)-binding domain"/>
    <property type="match status" value="1"/>
</dbReference>
<dbReference type="GO" id="GO:0033765">
    <property type="term" value="F:steroid dehydrogenase activity, acting on the CH-CH group of donors"/>
    <property type="evidence" value="ECO:0007669"/>
    <property type="project" value="UniProtKB-ARBA"/>
</dbReference>
<comment type="caution">
    <text evidence="6">The sequence shown here is derived from an EMBL/GenBank/DDBJ whole genome shotgun (WGS) entry which is preliminary data.</text>
</comment>
<feature type="domain" description="FAD-dependent oxidoreductase 2 FAD-binding" evidence="5">
    <location>
        <begin position="23"/>
        <end position="484"/>
    </location>
</feature>
<dbReference type="InterPro" id="IPR003953">
    <property type="entry name" value="FAD-dep_OxRdtase_2_FAD-bd"/>
</dbReference>
<evidence type="ECO:0000256" key="3">
    <source>
        <dbReference type="ARBA" id="ARBA00022827"/>
    </source>
</evidence>
<comment type="cofactor">
    <cofactor evidence="1">
        <name>FAD</name>
        <dbReference type="ChEBI" id="CHEBI:57692"/>
    </cofactor>
</comment>
<evidence type="ECO:0000256" key="2">
    <source>
        <dbReference type="ARBA" id="ARBA00022630"/>
    </source>
</evidence>
<reference evidence="6 7" key="1">
    <citation type="submission" date="2019-11" db="EMBL/GenBank/DDBJ databases">
        <title>Nocardia sp. nov. CT2-14 isolated from soil.</title>
        <authorList>
            <person name="Kanchanasin P."/>
            <person name="Tanasupawat S."/>
            <person name="Yuki M."/>
            <person name="Kudo T."/>
        </authorList>
    </citation>
    <scope>NUCLEOTIDE SEQUENCE [LARGE SCALE GENOMIC DNA]</scope>
    <source>
        <strain evidence="6 7">CT2-14</strain>
    </source>
</reference>
<dbReference type="InterPro" id="IPR036188">
    <property type="entry name" value="FAD/NAD-bd_sf"/>
</dbReference>
<evidence type="ECO:0000256" key="4">
    <source>
        <dbReference type="ARBA" id="ARBA00023002"/>
    </source>
</evidence>
<dbReference type="EMBL" id="WMBB01000004">
    <property type="protein sequence ID" value="MTE13208.1"/>
    <property type="molecule type" value="Genomic_DNA"/>
</dbReference>
<gene>
    <name evidence="6" type="ORF">GLP40_10510</name>
</gene>
<evidence type="ECO:0000313" key="7">
    <source>
        <dbReference type="Proteomes" id="UP000432464"/>
    </source>
</evidence>
<dbReference type="AlphaFoldDB" id="A0A6I3KWG0"/>
<evidence type="ECO:0000256" key="1">
    <source>
        <dbReference type="ARBA" id="ARBA00001974"/>
    </source>
</evidence>
<dbReference type="GO" id="GO:0008202">
    <property type="term" value="P:steroid metabolic process"/>
    <property type="evidence" value="ECO:0007669"/>
    <property type="project" value="UniProtKB-ARBA"/>
</dbReference>
<keyword evidence="7" id="KW-1185">Reference proteome</keyword>
<dbReference type="PANTHER" id="PTHR43400:SF10">
    <property type="entry name" value="3-OXOSTEROID 1-DEHYDROGENASE"/>
    <property type="match status" value="1"/>
</dbReference>
<dbReference type="PANTHER" id="PTHR43400">
    <property type="entry name" value="FUMARATE REDUCTASE"/>
    <property type="match status" value="1"/>
</dbReference>
<dbReference type="Proteomes" id="UP000432464">
    <property type="component" value="Unassembled WGS sequence"/>
</dbReference>
<dbReference type="Pfam" id="PF00890">
    <property type="entry name" value="FAD_binding_2"/>
    <property type="match status" value="1"/>
</dbReference>
<dbReference type="Gene3D" id="3.90.700.10">
    <property type="entry name" value="Succinate dehydrogenase/fumarate reductase flavoprotein, catalytic domain"/>
    <property type="match status" value="1"/>
</dbReference>
<dbReference type="InterPro" id="IPR050315">
    <property type="entry name" value="FAD-oxidoreductase_2"/>
</dbReference>